<dbReference type="PANTHER" id="PTHR47526:SF3">
    <property type="entry name" value="PHD-TYPE DOMAIN-CONTAINING PROTEIN"/>
    <property type="match status" value="1"/>
</dbReference>
<sequence length="311" mass="35729">MPGCMQRLNQTFPWTMTQNKQDAEQAERRLLHEYKSKLSVDNQVYPDPYTFEEGWLPEETGRFQWPGVYICDIAGYLRKTAANDVDLVNRLINNYKEGKAHRYFTCSRVRQIFYHIHSIRTASPMCVLKADVFPSMNISKEPYRVWVMVTIKTPSCPGEEIKTAHCSCPAGLMGSCNHIAGLLFRVESEVKTGATKYVPTEQQCSWVVPGGPVIRNPGMWKDAYVVRDSYRQKRTRQEKIEAQRAKQNFQPFSEEHQEMLLDEEAVAQQLTSLLQEEVPNSVFILTRLRKKACTAPQAGHASKPTRHGREL</sequence>
<dbReference type="Proteomes" id="UP001374579">
    <property type="component" value="Unassembled WGS sequence"/>
</dbReference>
<dbReference type="AlphaFoldDB" id="A0AAN9C1U6"/>
<keyword evidence="4" id="KW-1185">Reference proteome</keyword>
<feature type="domain" description="SWIM-type" evidence="2">
    <location>
        <begin position="143"/>
        <end position="187"/>
    </location>
</feature>
<dbReference type="InterPro" id="IPR007527">
    <property type="entry name" value="Znf_SWIM"/>
</dbReference>
<reference evidence="3 4" key="1">
    <citation type="submission" date="2024-02" db="EMBL/GenBank/DDBJ databases">
        <title>Chromosome-scale genome assembly of the rough periwinkle Littorina saxatilis.</title>
        <authorList>
            <person name="De Jode A."/>
            <person name="Faria R."/>
            <person name="Formenti G."/>
            <person name="Sims Y."/>
            <person name="Smith T.P."/>
            <person name="Tracey A."/>
            <person name="Wood J.M.D."/>
            <person name="Zagrodzka Z.B."/>
            <person name="Johannesson K."/>
            <person name="Butlin R.K."/>
            <person name="Leder E.H."/>
        </authorList>
    </citation>
    <scope>NUCLEOTIDE SEQUENCE [LARGE SCALE GENOMIC DNA]</scope>
    <source>
        <strain evidence="3">Snail1</strain>
        <tissue evidence="3">Muscle</tissue>
    </source>
</reference>
<evidence type="ECO:0000256" key="1">
    <source>
        <dbReference type="PROSITE-ProRule" id="PRU00325"/>
    </source>
</evidence>
<keyword evidence="1" id="KW-0862">Zinc</keyword>
<dbReference type="GO" id="GO:0008270">
    <property type="term" value="F:zinc ion binding"/>
    <property type="evidence" value="ECO:0007669"/>
    <property type="project" value="UniProtKB-KW"/>
</dbReference>
<name>A0AAN9C1U6_9CAEN</name>
<accession>A0AAN9C1U6</accession>
<evidence type="ECO:0000259" key="2">
    <source>
        <dbReference type="PROSITE" id="PS50966"/>
    </source>
</evidence>
<proteinExistence type="predicted"/>
<evidence type="ECO:0000313" key="4">
    <source>
        <dbReference type="Proteomes" id="UP001374579"/>
    </source>
</evidence>
<protein>
    <recommendedName>
        <fullName evidence="2">SWIM-type domain-containing protein</fullName>
    </recommendedName>
</protein>
<keyword evidence="1" id="KW-0863">Zinc-finger</keyword>
<comment type="caution">
    <text evidence="3">The sequence shown here is derived from an EMBL/GenBank/DDBJ whole genome shotgun (WGS) entry which is preliminary data.</text>
</comment>
<dbReference type="EMBL" id="JBAMIC010000001">
    <property type="protein sequence ID" value="KAK7115821.1"/>
    <property type="molecule type" value="Genomic_DNA"/>
</dbReference>
<gene>
    <name evidence="3" type="ORF">V1264_001627</name>
</gene>
<evidence type="ECO:0000313" key="3">
    <source>
        <dbReference type="EMBL" id="KAK7115821.1"/>
    </source>
</evidence>
<keyword evidence="1" id="KW-0479">Metal-binding</keyword>
<dbReference type="PROSITE" id="PS50966">
    <property type="entry name" value="ZF_SWIM"/>
    <property type="match status" value="1"/>
</dbReference>
<organism evidence="3 4">
    <name type="scientific">Littorina saxatilis</name>
    <dbReference type="NCBI Taxonomy" id="31220"/>
    <lineage>
        <taxon>Eukaryota</taxon>
        <taxon>Metazoa</taxon>
        <taxon>Spiralia</taxon>
        <taxon>Lophotrochozoa</taxon>
        <taxon>Mollusca</taxon>
        <taxon>Gastropoda</taxon>
        <taxon>Caenogastropoda</taxon>
        <taxon>Littorinimorpha</taxon>
        <taxon>Littorinoidea</taxon>
        <taxon>Littorinidae</taxon>
        <taxon>Littorina</taxon>
    </lineage>
</organism>
<dbReference type="PANTHER" id="PTHR47526">
    <property type="entry name" value="ATP-DEPENDENT DNA HELICASE"/>
    <property type="match status" value="1"/>
</dbReference>